<keyword evidence="7" id="KW-1185">Reference proteome</keyword>
<evidence type="ECO:0000259" key="5">
    <source>
        <dbReference type="Pfam" id="PF01979"/>
    </source>
</evidence>
<keyword evidence="4 6" id="KW-0378">Hydrolase</keyword>
<evidence type="ECO:0000256" key="1">
    <source>
        <dbReference type="ARBA" id="ARBA00001947"/>
    </source>
</evidence>
<comment type="caution">
    <text evidence="6">The sequence shown here is derived from an EMBL/GenBank/DDBJ whole genome shotgun (WGS) entry which is preliminary data.</text>
</comment>
<dbReference type="InterPro" id="IPR050378">
    <property type="entry name" value="Metallo-dep_Hydrolases_sf"/>
</dbReference>
<evidence type="ECO:0000256" key="3">
    <source>
        <dbReference type="ARBA" id="ARBA00022723"/>
    </source>
</evidence>
<dbReference type="EMBL" id="JBHLUH010000060">
    <property type="protein sequence ID" value="MFC0531580.1"/>
    <property type="molecule type" value="Genomic_DNA"/>
</dbReference>
<dbReference type="GO" id="GO:0004157">
    <property type="term" value="F:dihydropyrimidinase activity"/>
    <property type="evidence" value="ECO:0007669"/>
    <property type="project" value="UniProtKB-EC"/>
</dbReference>
<dbReference type="RefSeq" id="WP_377256231.1">
    <property type="nucleotide sequence ID" value="NZ_JBHLUH010000060.1"/>
</dbReference>
<sequence length="462" mass="48640">MTRTLFTGGTVASATGSLRADVLVIDETVAAVGDLSQLAATMDMDIVDVSGRLLLPGGVDVHTHLDSGLNGPRTADDFESGTIAAAAGGTTTLVDFAAQAPGLGLMDSLAAHADKARGKAVVDYGFHMCVSDLYDGAMADFADVVASGVTSFKVFMAYRGTLMLNDGQLFDVLRRAGSLGAQVCVHAENGDVIDRLAADLVASGTTGPRGHLLSRPPKTEVEAVHRAIAIADMASAPIYFVHVSTAGAVEAVAAARRNGGAVAAETCTHYLTLDPEMYDAPGFEGGKVVLTPPLRSEEHRNALWEGLGLGDLSVVSSDHCPYCLVDKERYGKDDFRQIPNGGPGVEHRLPVLYGQGVATGRLGIERFVELTATAPAKQFGLYPRKGVIAAGSDADLVVLNPNGEIRISADTQHQRIDYTPWEGWVLPGRITQVWSRGELIVEDGRYVGAPGRGRFLARSTVS</sequence>
<dbReference type="Gene3D" id="2.30.40.10">
    <property type="entry name" value="Urease, subunit C, domain 1"/>
    <property type="match status" value="1"/>
</dbReference>
<dbReference type="CDD" id="cd01314">
    <property type="entry name" value="D-HYD"/>
    <property type="match status" value="1"/>
</dbReference>
<proteinExistence type="inferred from homology"/>
<dbReference type="InterPro" id="IPR032466">
    <property type="entry name" value="Metal_Hydrolase"/>
</dbReference>
<evidence type="ECO:0000313" key="7">
    <source>
        <dbReference type="Proteomes" id="UP001589867"/>
    </source>
</evidence>
<dbReference type="Proteomes" id="UP001589867">
    <property type="component" value="Unassembled WGS sequence"/>
</dbReference>
<name>A0ABV6MA25_9ACTN</name>
<evidence type="ECO:0000256" key="4">
    <source>
        <dbReference type="ARBA" id="ARBA00022801"/>
    </source>
</evidence>
<dbReference type="PANTHER" id="PTHR11647">
    <property type="entry name" value="HYDRANTOINASE/DIHYDROPYRIMIDINASE FAMILY MEMBER"/>
    <property type="match status" value="1"/>
</dbReference>
<dbReference type="SUPFAM" id="SSF51556">
    <property type="entry name" value="Metallo-dependent hydrolases"/>
    <property type="match status" value="1"/>
</dbReference>
<dbReference type="InterPro" id="IPR011059">
    <property type="entry name" value="Metal-dep_hydrolase_composite"/>
</dbReference>
<dbReference type="Gene3D" id="3.20.20.140">
    <property type="entry name" value="Metal-dependent hydrolases"/>
    <property type="match status" value="1"/>
</dbReference>
<dbReference type="NCBIfam" id="TIGR02033">
    <property type="entry name" value="D-hydantoinase"/>
    <property type="match status" value="1"/>
</dbReference>
<keyword evidence="3" id="KW-0479">Metal-binding</keyword>
<dbReference type="PANTHER" id="PTHR11647:SF1">
    <property type="entry name" value="COLLAPSIN RESPONSE MEDIATOR PROTEIN"/>
    <property type="match status" value="1"/>
</dbReference>
<dbReference type="EC" id="3.5.2.2" evidence="6"/>
<evidence type="ECO:0000256" key="2">
    <source>
        <dbReference type="ARBA" id="ARBA00008829"/>
    </source>
</evidence>
<protein>
    <submittedName>
        <fullName evidence="6">Dihydropyrimidinase</fullName>
        <ecNumber evidence="6">3.5.2.2</ecNumber>
    </submittedName>
</protein>
<dbReference type="InterPro" id="IPR006680">
    <property type="entry name" value="Amidohydro-rel"/>
</dbReference>
<comment type="similarity">
    <text evidence="2">Belongs to the metallo-dependent hydrolases superfamily. Hydantoinase/dihydropyrimidinase family.</text>
</comment>
<dbReference type="SUPFAM" id="SSF51338">
    <property type="entry name" value="Composite domain of metallo-dependent hydrolases"/>
    <property type="match status" value="2"/>
</dbReference>
<dbReference type="Pfam" id="PF01979">
    <property type="entry name" value="Amidohydro_1"/>
    <property type="match status" value="1"/>
</dbReference>
<dbReference type="InterPro" id="IPR011778">
    <property type="entry name" value="Hydantoinase/dihydroPyrase"/>
</dbReference>
<feature type="domain" description="Amidohydrolase-related" evidence="5">
    <location>
        <begin position="54"/>
        <end position="439"/>
    </location>
</feature>
<evidence type="ECO:0000313" key="6">
    <source>
        <dbReference type="EMBL" id="MFC0531580.1"/>
    </source>
</evidence>
<organism evidence="6 7">
    <name type="scientific">Phytohabitans kaempferiae</name>
    <dbReference type="NCBI Taxonomy" id="1620943"/>
    <lineage>
        <taxon>Bacteria</taxon>
        <taxon>Bacillati</taxon>
        <taxon>Actinomycetota</taxon>
        <taxon>Actinomycetes</taxon>
        <taxon>Micromonosporales</taxon>
        <taxon>Micromonosporaceae</taxon>
    </lineage>
</organism>
<reference evidence="6 7" key="1">
    <citation type="submission" date="2024-09" db="EMBL/GenBank/DDBJ databases">
        <authorList>
            <person name="Sun Q."/>
            <person name="Mori K."/>
        </authorList>
    </citation>
    <scope>NUCLEOTIDE SEQUENCE [LARGE SCALE GENOMIC DNA]</scope>
    <source>
        <strain evidence="6 7">TBRC 3947</strain>
    </source>
</reference>
<comment type="cofactor">
    <cofactor evidence="1">
        <name>Zn(2+)</name>
        <dbReference type="ChEBI" id="CHEBI:29105"/>
    </cofactor>
</comment>
<gene>
    <name evidence="6" type="primary">hydA</name>
    <name evidence="6" type="ORF">ACFFIA_28430</name>
</gene>
<accession>A0ABV6MA25</accession>